<organism evidence="1 2">
    <name type="scientific">Astyanax mexicanus</name>
    <name type="common">Blind cave fish</name>
    <name type="synonym">Astyanax fasciatus mexicanus</name>
    <dbReference type="NCBI Taxonomy" id="7994"/>
    <lineage>
        <taxon>Eukaryota</taxon>
        <taxon>Metazoa</taxon>
        <taxon>Chordata</taxon>
        <taxon>Craniata</taxon>
        <taxon>Vertebrata</taxon>
        <taxon>Euteleostomi</taxon>
        <taxon>Actinopterygii</taxon>
        <taxon>Neopterygii</taxon>
        <taxon>Teleostei</taxon>
        <taxon>Ostariophysi</taxon>
        <taxon>Characiformes</taxon>
        <taxon>Characoidei</taxon>
        <taxon>Acestrorhamphidae</taxon>
        <taxon>Acestrorhamphinae</taxon>
        <taxon>Astyanax</taxon>
    </lineage>
</organism>
<reference evidence="1" key="1">
    <citation type="submission" date="2025-08" db="UniProtKB">
        <authorList>
            <consortium name="Ensembl"/>
        </authorList>
    </citation>
    <scope>IDENTIFICATION</scope>
</reference>
<dbReference type="Ensembl" id="ENSAMXT00005002831.1">
    <property type="protein sequence ID" value="ENSAMXP00005002528.1"/>
    <property type="gene ID" value="ENSAMXG00005001452.1"/>
</dbReference>
<sequence length="202" mass="23674">MFSGYQEREEYEDELYHVEDEEDCSLSELDSELEFQLYSQLHYGAEDQNNQENRDKQQGNADSGSSQRRTWFTLKKLLFLGFLLQAKFPGSRTYFCWEKTWRMVQWFANGLRTRTSVKQQCLSINTLLDEGPKNTLWKKSGEGPFLLWQYCTPLNKVKFLKAWQPSKCHIISLNRRGCTAVVNTVHAKEPSILEVPPRMNVC</sequence>
<accession>A0A8B9J4T1</accession>
<dbReference type="AlphaFoldDB" id="A0A8B9J4T1"/>
<protein>
    <submittedName>
        <fullName evidence="1">Uncharacterized protein</fullName>
    </submittedName>
</protein>
<evidence type="ECO:0000313" key="2">
    <source>
        <dbReference type="Proteomes" id="UP000694621"/>
    </source>
</evidence>
<name>A0A8B9J4T1_ASTMX</name>
<dbReference type="Proteomes" id="UP000694621">
    <property type="component" value="Unplaced"/>
</dbReference>
<evidence type="ECO:0000313" key="1">
    <source>
        <dbReference type="Ensembl" id="ENSAMXP00005002528.1"/>
    </source>
</evidence>
<proteinExistence type="predicted"/>